<dbReference type="OrthoDB" id="8381712at2"/>
<reference evidence="2 3" key="1">
    <citation type="submission" date="2016-08" db="EMBL/GenBank/DDBJ databases">
        <authorList>
            <person name="Seilhamer J.J."/>
        </authorList>
    </citation>
    <scope>NUCLEOTIDE SEQUENCE [LARGE SCALE GENOMIC DNA]</scope>
    <source>
        <strain evidence="2 3">P1-7</strain>
    </source>
</reference>
<keyword evidence="1" id="KW-0732">Signal</keyword>
<sequence length="183" mass="19225">MNRVLLTTIIAAALSGCVSSNPVNTTPDGYRLQKFSQGTVSVGKSANLLAAGSWSVSCPTDAMTDKRNCSITSLSGALFIDYGSSPTPQRVCLLSHDAPGMTALIRVDSHPAVATDAQGCVPASRIIHQMRSGSTFLARVGAINDWSPDLRPVIKDERASLEGLNKAMETVADIRAGKLAVKP</sequence>
<evidence type="ECO:0000256" key="1">
    <source>
        <dbReference type="SAM" id="SignalP"/>
    </source>
</evidence>
<dbReference type="EMBL" id="FMAF01000003">
    <property type="protein sequence ID" value="SCB18898.1"/>
    <property type="molecule type" value="Genomic_DNA"/>
</dbReference>
<dbReference type="Proteomes" id="UP000199205">
    <property type="component" value="Unassembled WGS sequence"/>
</dbReference>
<dbReference type="RefSeq" id="WP_141694054.1">
    <property type="nucleotide sequence ID" value="NZ_FMAF01000003.1"/>
</dbReference>
<name>A0A1C3UTW7_9HYPH</name>
<proteinExistence type="predicted"/>
<dbReference type="PROSITE" id="PS51257">
    <property type="entry name" value="PROKAR_LIPOPROTEIN"/>
    <property type="match status" value="1"/>
</dbReference>
<organism evidence="2 3">
    <name type="scientific">Rhizobium lusitanum</name>
    <dbReference type="NCBI Taxonomy" id="293958"/>
    <lineage>
        <taxon>Bacteria</taxon>
        <taxon>Pseudomonadati</taxon>
        <taxon>Pseudomonadota</taxon>
        <taxon>Alphaproteobacteria</taxon>
        <taxon>Hyphomicrobiales</taxon>
        <taxon>Rhizobiaceae</taxon>
        <taxon>Rhizobium/Agrobacterium group</taxon>
        <taxon>Rhizobium</taxon>
    </lineage>
</organism>
<protein>
    <submittedName>
        <fullName evidence="2">Uncharacterized protein</fullName>
    </submittedName>
</protein>
<gene>
    <name evidence="2" type="ORF">GA0061101_103328</name>
</gene>
<evidence type="ECO:0000313" key="3">
    <source>
        <dbReference type="Proteomes" id="UP000199205"/>
    </source>
</evidence>
<evidence type="ECO:0000313" key="2">
    <source>
        <dbReference type="EMBL" id="SCB18898.1"/>
    </source>
</evidence>
<accession>A0A1C3UTW7</accession>
<feature type="signal peptide" evidence="1">
    <location>
        <begin position="1"/>
        <end position="20"/>
    </location>
</feature>
<feature type="chain" id="PRO_5008683478" evidence="1">
    <location>
        <begin position="21"/>
        <end position="183"/>
    </location>
</feature>
<dbReference type="AlphaFoldDB" id="A0A1C3UTW7"/>